<proteinExistence type="predicted"/>
<organism evidence="1 2">
    <name type="scientific">Reticulomyxa filosa</name>
    <dbReference type="NCBI Taxonomy" id="46433"/>
    <lineage>
        <taxon>Eukaryota</taxon>
        <taxon>Sar</taxon>
        <taxon>Rhizaria</taxon>
        <taxon>Retaria</taxon>
        <taxon>Foraminifera</taxon>
        <taxon>Monothalamids</taxon>
        <taxon>Reticulomyxidae</taxon>
        <taxon>Reticulomyxa</taxon>
    </lineage>
</organism>
<protein>
    <submittedName>
        <fullName evidence="1">Uncharacterized protein</fullName>
    </submittedName>
</protein>
<sequence>MWNRKKTQKKRCEILDWDNLEEDDSPLIDALQKEAEQVLQDSNCRVRCACDFMEFGVQGHNFHLNPLICVSTKKQVHFEQQQTYVSRVYNTFEQPFIQLDSKNKIKSTSNSKNS</sequence>
<dbReference type="EMBL" id="ASPP01004357">
    <property type="protein sequence ID" value="ETO32254.1"/>
    <property type="molecule type" value="Genomic_DNA"/>
</dbReference>
<gene>
    <name evidence="1" type="ORF">RFI_04863</name>
</gene>
<comment type="caution">
    <text evidence="1">The sequence shown here is derived from an EMBL/GenBank/DDBJ whole genome shotgun (WGS) entry which is preliminary data.</text>
</comment>
<evidence type="ECO:0000313" key="1">
    <source>
        <dbReference type="EMBL" id="ETO32254.1"/>
    </source>
</evidence>
<name>X6P2E7_RETFI</name>
<dbReference type="AlphaFoldDB" id="X6P2E7"/>
<dbReference type="Proteomes" id="UP000023152">
    <property type="component" value="Unassembled WGS sequence"/>
</dbReference>
<evidence type="ECO:0000313" key="2">
    <source>
        <dbReference type="Proteomes" id="UP000023152"/>
    </source>
</evidence>
<accession>X6P2E7</accession>
<keyword evidence="2" id="KW-1185">Reference proteome</keyword>
<reference evidence="1 2" key="1">
    <citation type="journal article" date="2013" name="Curr. Biol.">
        <title>The Genome of the Foraminiferan Reticulomyxa filosa.</title>
        <authorList>
            <person name="Glockner G."/>
            <person name="Hulsmann N."/>
            <person name="Schleicher M."/>
            <person name="Noegel A.A."/>
            <person name="Eichinger L."/>
            <person name="Gallinger C."/>
            <person name="Pawlowski J."/>
            <person name="Sierra R."/>
            <person name="Euteneuer U."/>
            <person name="Pillet L."/>
            <person name="Moustafa A."/>
            <person name="Platzer M."/>
            <person name="Groth M."/>
            <person name="Szafranski K."/>
            <person name="Schliwa M."/>
        </authorList>
    </citation>
    <scope>NUCLEOTIDE SEQUENCE [LARGE SCALE GENOMIC DNA]</scope>
</reference>